<evidence type="ECO:0000313" key="2">
    <source>
        <dbReference type="Proteomes" id="UP000308652"/>
    </source>
</evidence>
<keyword evidence="2" id="KW-1185">Reference proteome</keyword>
<dbReference type="EMBL" id="ML213594">
    <property type="protein sequence ID" value="TFK41595.1"/>
    <property type="molecule type" value="Genomic_DNA"/>
</dbReference>
<reference evidence="1 2" key="1">
    <citation type="journal article" date="2019" name="Nat. Ecol. Evol.">
        <title>Megaphylogeny resolves global patterns of mushroom evolution.</title>
        <authorList>
            <person name="Varga T."/>
            <person name="Krizsan K."/>
            <person name="Foldi C."/>
            <person name="Dima B."/>
            <person name="Sanchez-Garcia M."/>
            <person name="Sanchez-Ramirez S."/>
            <person name="Szollosi G.J."/>
            <person name="Szarkandi J.G."/>
            <person name="Papp V."/>
            <person name="Albert L."/>
            <person name="Andreopoulos W."/>
            <person name="Angelini C."/>
            <person name="Antonin V."/>
            <person name="Barry K.W."/>
            <person name="Bougher N.L."/>
            <person name="Buchanan P."/>
            <person name="Buyck B."/>
            <person name="Bense V."/>
            <person name="Catcheside P."/>
            <person name="Chovatia M."/>
            <person name="Cooper J."/>
            <person name="Damon W."/>
            <person name="Desjardin D."/>
            <person name="Finy P."/>
            <person name="Geml J."/>
            <person name="Haridas S."/>
            <person name="Hughes K."/>
            <person name="Justo A."/>
            <person name="Karasinski D."/>
            <person name="Kautmanova I."/>
            <person name="Kiss B."/>
            <person name="Kocsube S."/>
            <person name="Kotiranta H."/>
            <person name="LaButti K.M."/>
            <person name="Lechner B.E."/>
            <person name="Liimatainen K."/>
            <person name="Lipzen A."/>
            <person name="Lukacs Z."/>
            <person name="Mihaltcheva S."/>
            <person name="Morgado L.N."/>
            <person name="Niskanen T."/>
            <person name="Noordeloos M.E."/>
            <person name="Ohm R.A."/>
            <person name="Ortiz-Santana B."/>
            <person name="Ovrebo C."/>
            <person name="Racz N."/>
            <person name="Riley R."/>
            <person name="Savchenko A."/>
            <person name="Shiryaev A."/>
            <person name="Soop K."/>
            <person name="Spirin V."/>
            <person name="Szebenyi C."/>
            <person name="Tomsovsky M."/>
            <person name="Tulloss R.E."/>
            <person name="Uehling J."/>
            <person name="Grigoriev I.V."/>
            <person name="Vagvolgyi C."/>
            <person name="Papp T."/>
            <person name="Martin F.M."/>
            <person name="Miettinen O."/>
            <person name="Hibbett D.S."/>
            <person name="Nagy L.G."/>
        </authorList>
    </citation>
    <scope>NUCLEOTIDE SEQUENCE [LARGE SCALE GENOMIC DNA]</scope>
    <source>
        <strain evidence="1 2">CBS 166.37</strain>
    </source>
</reference>
<name>A0A5C3MAE8_9AGAR</name>
<evidence type="ECO:0008006" key="3">
    <source>
        <dbReference type="Google" id="ProtNLM"/>
    </source>
</evidence>
<protein>
    <recommendedName>
        <fullName evidence="3">F-box domain-containing protein</fullName>
    </recommendedName>
</protein>
<evidence type="ECO:0000313" key="1">
    <source>
        <dbReference type="EMBL" id="TFK41595.1"/>
    </source>
</evidence>
<dbReference type="AlphaFoldDB" id="A0A5C3MAE8"/>
<organism evidence="1 2">
    <name type="scientific">Crucibulum laeve</name>
    <dbReference type="NCBI Taxonomy" id="68775"/>
    <lineage>
        <taxon>Eukaryota</taxon>
        <taxon>Fungi</taxon>
        <taxon>Dikarya</taxon>
        <taxon>Basidiomycota</taxon>
        <taxon>Agaricomycotina</taxon>
        <taxon>Agaricomycetes</taxon>
        <taxon>Agaricomycetidae</taxon>
        <taxon>Agaricales</taxon>
        <taxon>Agaricineae</taxon>
        <taxon>Nidulariaceae</taxon>
        <taxon>Crucibulum</taxon>
    </lineage>
</organism>
<proteinExistence type="predicted"/>
<gene>
    <name evidence="1" type="ORF">BDQ12DRAFT_663651</name>
</gene>
<accession>A0A5C3MAE8</accession>
<sequence>MAPPALPYDIWLSIALFLSRTQLLNLYSLNSAFLHASISARYRSVSISTHGSKRLLRKLTRLRDPFISSRVRCVRINVQFGDSRRKPRDFDKGRKRVDGWEVHILRPRYSGSSPEPEVVLDIVDTLRIILPFVKEYIIDANAFNLYSPKLPYFLRFIFSEAWSTLAQSANLRSLSLTSTALLLSQLVANSTLPRLRSLFLKTTTTSTITRLWETQPLYDFLLSFPSLQCISISHEKAFPYMTFPSFLFNSFSNVLGTLPCLESIHLSKTLVFPFPFQLSYLQRILTDPPKKITHLSLCSSLAGGLASPNIFSTFLLPSLLPHLEALILEVDLLPSTYISALACLRPLLSQISVLGFVYPTTLIRTKTESYHALLENMQLGANVKCLKLQFPGTVNAQVLRILVKAFERLECLYLDFLEIAGYTRRVNIDHLRAKKAKNALGRWKVKHLRLAMRSSERAIVKEYADLFRESIPSLESCRMF</sequence>
<dbReference type="Proteomes" id="UP000308652">
    <property type="component" value="Unassembled WGS sequence"/>
</dbReference>
<dbReference type="OrthoDB" id="3071584at2759"/>